<dbReference type="InterPro" id="IPR017451">
    <property type="entry name" value="F-box-assoc_interact_dom"/>
</dbReference>
<dbReference type="Proteomes" id="UP000823775">
    <property type="component" value="Unassembled WGS sequence"/>
</dbReference>
<dbReference type="PANTHER" id="PTHR31672">
    <property type="entry name" value="BNACNNG10540D PROTEIN"/>
    <property type="match status" value="1"/>
</dbReference>
<evidence type="ECO:0000259" key="1">
    <source>
        <dbReference type="PROSITE" id="PS50181"/>
    </source>
</evidence>
<evidence type="ECO:0000313" key="2">
    <source>
        <dbReference type="EMBL" id="MCD7462800.1"/>
    </source>
</evidence>
<dbReference type="InterPro" id="IPR013187">
    <property type="entry name" value="F-box-assoc_dom_typ3"/>
</dbReference>
<dbReference type="PROSITE" id="PS50181">
    <property type="entry name" value="FBOX"/>
    <property type="match status" value="1"/>
</dbReference>
<evidence type="ECO:0000313" key="3">
    <source>
        <dbReference type="Proteomes" id="UP000823775"/>
    </source>
</evidence>
<dbReference type="InterPro" id="IPR050796">
    <property type="entry name" value="SCF_F-box_component"/>
</dbReference>
<proteinExistence type="predicted"/>
<dbReference type="Gene3D" id="1.20.1280.50">
    <property type="match status" value="1"/>
</dbReference>
<protein>
    <recommendedName>
        <fullName evidence="1">F-box domain-containing protein</fullName>
    </recommendedName>
</protein>
<dbReference type="InterPro" id="IPR036047">
    <property type="entry name" value="F-box-like_dom_sf"/>
</dbReference>
<gene>
    <name evidence="2" type="ORF">HAX54_049382</name>
</gene>
<name>A0ABS8SUU2_DATST</name>
<dbReference type="NCBIfam" id="TIGR01640">
    <property type="entry name" value="F_box_assoc_1"/>
    <property type="match status" value="1"/>
</dbReference>
<organism evidence="2 3">
    <name type="scientific">Datura stramonium</name>
    <name type="common">Jimsonweed</name>
    <name type="synonym">Common thornapple</name>
    <dbReference type="NCBI Taxonomy" id="4076"/>
    <lineage>
        <taxon>Eukaryota</taxon>
        <taxon>Viridiplantae</taxon>
        <taxon>Streptophyta</taxon>
        <taxon>Embryophyta</taxon>
        <taxon>Tracheophyta</taxon>
        <taxon>Spermatophyta</taxon>
        <taxon>Magnoliopsida</taxon>
        <taxon>eudicotyledons</taxon>
        <taxon>Gunneridae</taxon>
        <taxon>Pentapetalae</taxon>
        <taxon>asterids</taxon>
        <taxon>lamiids</taxon>
        <taxon>Solanales</taxon>
        <taxon>Solanaceae</taxon>
        <taxon>Solanoideae</taxon>
        <taxon>Datureae</taxon>
        <taxon>Datura</taxon>
    </lineage>
</organism>
<dbReference type="Pfam" id="PF08268">
    <property type="entry name" value="FBA_3"/>
    <property type="match status" value="1"/>
</dbReference>
<dbReference type="SUPFAM" id="SSF81383">
    <property type="entry name" value="F-box domain"/>
    <property type="match status" value="1"/>
</dbReference>
<comment type="caution">
    <text evidence="2">The sequence shown here is derived from an EMBL/GenBank/DDBJ whole genome shotgun (WGS) entry which is preliminary data.</text>
</comment>
<accession>A0ABS8SUU2</accession>
<dbReference type="InterPro" id="IPR001810">
    <property type="entry name" value="F-box_dom"/>
</dbReference>
<dbReference type="EMBL" id="JACEIK010000836">
    <property type="protein sequence ID" value="MCD7462800.1"/>
    <property type="molecule type" value="Genomic_DNA"/>
</dbReference>
<keyword evidence="3" id="KW-1185">Reference proteome</keyword>
<sequence length="328" mass="37531">MDKLTNDQNSQSDEAPLRYGFDCLPEEVVVDIASRLPITSLLQFTFVRKLFYNLSRDPELVNLHLSRAVKNDPCIIIYSGDQLYFLEFSDHGIMEQEAVRKISTPFIDSLPEFEVVGSCYGLLCLHDTLLGESLYVYNPFTRSYKVLPTYVEHFVQGVMFGFGFHPITKEYKLIKILVPYPNQNCISVIEVLTLGSNIWRYVCEMPFEIDPSSEGIMLNGKMHWFTQFAKYNGRCDRLIVSFDFADEVFGEEFIIGTYNTPNPNCLLPHIPPLGKVLCLLKNGELLLEYLCGNLVLYDPQNGVFRTLSLPRMRGLFQTILHVGCLKCV</sequence>
<reference evidence="2 3" key="1">
    <citation type="journal article" date="2021" name="BMC Genomics">
        <title>Datura genome reveals duplications of psychoactive alkaloid biosynthetic genes and high mutation rate following tissue culture.</title>
        <authorList>
            <person name="Rajewski A."/>
            <person name="Carter-House D."/>
            <person name="Stajich J."/>
            <person name="Litt A."/>
        </authorList>
    </citation>
    <scope>NUCLEOTIDE SEQUENCE [LARGE SCALE GENOMIC DNA]</scope>
    <source>
        <strain evidence="2">AR-01</strain>
    </source>
</reference>
<feature type="domain" description="F-box" evidence="1">
    <location>
        <begin position="18"/>
        <end position="68"/>
    </location>
</feature>